<dbReference type="InterPro" id="IPR008978">
    <property type="entry name" value="HSP20-like_chaperone"/>
</dbReference>
<evidence type="ECO:0000313" key="1">
    <source>
        <dbReference type="EMBL" id="KAK9914034.1"/>
    </source>
</evidence>
<comment type="caution">
    <text evidence="1">The sequence shown here is derived from an EMBL/GenBank/DDBJ whole genome shotgun (WGS) entry which is preliminary data.</text>
</comment>
<evidence type="ECO:0000313" key="2">
    <source>
        <dbReference type="Proteomes" id="UP001457282"/>
    </source>
</evidence>
<organism evidence="1 2">
    <name type="scientific">Rubus argutus</name>
    <name type="common">Southern blackberry</name>
    <dbReference type="NCBI Taxonomy" id="59490"/>
    <lineage>
        <taxon>Eukaryota</taxon>
        <taxon>Viridiplantae</taxon>
        <taxon>Streptophyta</taxon>
        <taxon>Embryophyta</taxon>
        <taxon>Tracheophyta</taxon>
        <taxon>Spermatophyta</taxon>
        <taxon>Magnoliopsida</taxon>
        <taxon>eudicotyledons</taxon>
        <taxon>Gunneridae</taxon>
        <taxon>Pentapetalae</taxon>
        <taxon>rosids</taxon>
        <taxon>fabids</taxon>
        <taxon>Rosales</taxon>
        <taxon>Rosaceae</taxon>
        <taxon>Rosoideae</taxon>
        <taxon>Rosoideae incertae sedis</taxon>
        <taxon>Rubus</taxon>
    </lineage>
</organism>
<dbReference type="Proteomes" id="UP001457282">
    <property type="component" value="Unassembled WGS sequence"/>
</dbReference>
<reference evidence="1 2" key="1">
    <citation type="journal article" date="2023" name="G3 (Bethesda)">
        <title>A chromosome-length genome assembly and annotation of blackberry (Rubus argutus, cv. 'Hillquist').</title>
        <authorList>
            <person name="Bruna T."/>
            <person name="Aryal R."/>
            <person name="Dudchenko O."/>
            <person name="Sargent D.J."/>
            <person name="Mead D."/>
            <person name="Buti M."/>
            <person name="Cavallini A."/>
            <person name="Hytonen T."/>
            <person name="Andres J."/>
            <person name="Pham M."/>
            <person name="Weisz D."/>
            <person name="Mascagni F."/>
            <person name="Usai G."/>
            <person name="Natali L."/>
            <person name="Bassil N."/>
            <person name="Fernandez G.E."/>
            <person name="Lomsadze A."/>
            <person name="Armour M."/>
            <person name="Olukolu B."/>
            <person name="Poorten T."/>
            <person name="Britton C."/>
            <person name="Davik J."/>
            <person name="Ashrafi H."/>
            <person name="Aiden E.L."/>
            <person name="Borodovsky M."/>
            <person name="Worthington M."/>
        </authorList>
    </citation>
    <scope>NUCLEOTIDE SEQUENCE [LARGE SCALE GENOMIC DNA]</scope>
    <source>
        <strain evidence="1">PI 553951</strain>
    </source>
</reference>
<proteinExistence type="predicted"/>
<accession>A0AAW1W0D5</accession>
<name>A0AAW1W0D5_RUBAR</name>
<dbReference type="SUPFAM" id="SSF49764">
    <property type="entry name" value="HSP20-like chaperones"/>
    <property type="match status" value="1"/>
</dbReference>
<dbReference type="EMBL" id="JBEDUW010000007">
    <property type="protein sequence ID" value="KAK9914034.1"/>
    <property type="molecule type" value="Genomic_DNA"/>
</dbReference>
<dbReference type="Gene3D" id="2.60.40.790">
    <property type="match status" value="1"/>
</dbReference>
<dbReference type="CDD" id="cd00298">
    <property type="entry name" value="ACD_sHsps_p23-like"/>
    <property type="match status" value="1"/>
</dbReference>
<dbReference type="AlphaFoldDB" id="A0AAW1W0D5"/>
<keyword evidence="2" id="KW-1185">Reference proteome</keyword>
<gene>
    <name evidence="1" type="ORF">M0R45_037833</name>
</gene>
<sequence>MAFSQAQSLKRVLFPATISRSFSSTGSAAMRYHIIKADRNDPNDRGGLPAVRIKESDESLTVTRSMSGFGKEIVKVTVDVEKNTVSIKLRDCDGCETLVPLPEGCKSSEARAEVRNDLVTVVVPKRKNGAE</sequence>
<protein>
    <submittedName>
        <fullName evidence="1">Uncharacterized protein</fullName>
    </submittedName>
</protein>